<name>A0A7X1KNQ0_9SPHN</name>
<gene>
    <name evidence="2" type="ORF">H7F53_02075</name>
</gene>
<dbReference type="EMBL" id="JACLAX010000002">
    <property type="protein sequence ID" value="MBC2667931.1"/>
    <property type="molecule type" value="Genomic_DNA"/>
</dbReference>
<keyword evidence="3" id="KW-1185">Reference proteome</keyword>
<dbReference type="InterPro" id="IPR052155">
    <property type="entry name" value="Biofilm_reg_signaling"/>
</dbReference>
<dbReference type="Gene3D" id="3.30.70.270">
    <property type="match status" value="1"/>
</dbReference>
<proteinExistence type="predicted"/>
<reference evidence="2 3" key="1">
    <citation type="submission" date="2020-08" db="EMBL/GenBank/DDBJ databases">
        <title>The genome sequence of type strain Novosphingobium piscinae KCTC 42194.</title>
        <authorList>
            <person name="Liu Y."/>
        </authorList>
    </citation>
    <scope>NUCLEOTIDE SEQUENCE [LARGE SCALE GENOMIC DNA]</scope>
    <source>
        <strain evidence="2 3">KCTC 42194</strain>
    </source>
</reference>
<dbReference type="AlphaFoldDB" id="A0A7X1KNQ0"/>
<evidence type="ECO:0000313" key="3">
    <source>
        <dbReference type="Proteomes" id="UP000551327"/>
    </source>
</evidence>
<dbReference type="PANTHER" id="PTHR44757:SF2">
    <property type="entry name" value="BIOFILM ARCHITECTURE MAINTENANCE PROTEIN MBAA"/>
    <property type="match status" value="1"/>
</dbReference>
<dbReference type="Pfam" id="PF00990">
    <property type="entry name" value="GGDEF"/>
    <property type="match status" value="1"/>
</dbReference>
<dbReference type="InterPro" id="IPR043128">
    <property type="entry name" value="Rev_trsase/Diguanyl_cyclase"/>
</dbReference>
<dbReference type="InterPro" id="IPR000160">
    <property type="entry name" value="GGDEF_dom"/>
</dbReference>
<dbReference type="NCBIfam" id="TIGR00254">
    <property type="entry name" value="GGDEF"/>
    <property type="match status" value="1"/>
</dbReference>
<sequence length="323" mass="35074">MLALTQCWFTRTHVPAYAGRKNGEGVFRSDCRHCDRPIISWDKKAWHLAEGFNLMSVYQGMDKPFLYLIDTRNDFVVARFPIDHLETEPEVEAFAEQIKLDNGVNDPDSSLALRDSRKRKFRRTALKPREPEIEALIVPPPAPASGPGADEIAGEPVRDADKLTGLPGRGTFEAVFEAACRAARTDGTGLVIAFVDPDRLDRLNRALGLDAGDGLIRLIADQLATLPGCHRHLSRNRGLEFVLLLRAAEADTVAAGLDRITRAIAALPDLAVDGLPPGIACGLAQVPLDGDPRLALRAADVALHRAKAEGGGRVVKGVIEEPH</sequence>
<dbReference type="PANTHER" id="PTHR44757">
    <property type="entry name" value="DIGUANYLATE CYCLASE DGCP"/>
    <property type="match status" value="1"/>
</dbReference>
<protein>
    <submittedName>
        <fullName evidence="2">GGDEF domain-containing protein</fullName>
    </submittedName>
</protein>
<evidence type="ECO:0000259" key="1">
    <source>
        <dbReference type="PROSITE" id="PS50887"/>
    </source>
</evidence>
<dbReference type="CDD" id="cd01949">
    <property type="entry name" value="GGDEF"/>
    <property type="match status" value="1"/>
</dbReference>
<comment type="caution">
    <text evidence="2">The sequence shown here is derived from an EMBL/GenBank/DDBJ whole genome shotgun (WGS) entry which is preliminary data.</text>
</comment>
<dbReference type="SMART" id="SM00267">
    <property type="entry name" value="GGDEF"/>
    <property type="match status" value="1"/>
</dbReference>
<dbReference type="InterPro" id="IPR029787">
    <property type="entry name" value="Nucleotide_cyclase"/>
</dbReference>
<feature type="domain" description="GGDEF" evidence="1">
    <location>
        <begin position="188"/>
        <end position="319"/>
    </location>
</feature>
<accession>A0A7X1KNQ0</accession>
<dbReference type="PROSITE" id="PS50887">
    <property type="entry name" value="GGDEF"/>
    <property type="match status" value="1"/>
</dbReference>
<dbReference type="SUPFAM" id="SSF55073">
    <property type="entry name" value="Nucleotide cyclase"/>
    <property type="match status" value="1"/>
</dbReference>
<dbReference type="RefSeq" id="WP_185677834.1">
    <property type="nucleotide sequence ID" value="NZ_JACLAX010000002.1"/>
</dbReference>
<dbReference type="Proteomes" id="UP000551327">
    <property type="component" value="Unassembled WGS sequence"/>
</dbReference>
<evidence type="ECO:0000313" key="2">
    <source>
        <dbReference type="EMBL" id="MBC2667931.1"/>
    </source>
</evidence>
<organism evidence="2 3">
    <name type="scientific">Novosphingobium piscinae</name>
    <dbReference type="NCBI Taxonomy" id="1507448"/>
    <lineage>
        <taxon>Bacteria</taxon>
        <taxon>Pseudomonadati</taxon>
        <taxon>Pseudomonadota</taxon>
        <taxon>Alphaproteobacteria</taxon>
        <taxon>Sphingomonadales</taxon>
        <taxon>Sphingomonadaceae</taxon>
        <taxon>Novosphingobium</taxon>
    </lineage>
</organism>